<dbReference type="EMBL" id="CP046173">
    <property type="protein sequence ID" value="QIS18469.1"/>
    <property type="molecule type" value="Genomic_DNA"/>
</dbReference>
<dbReference type="InterPro" id="IPR006765">
    <property type="entry name" value="Polyketide_synth_cyclase"/>
</dbReference>
<dbReference type="InterPro" id="IPR011008">
    <property type="entry name" value="Dimeric_a/b-barrel"/>
</dbReference>
<dbReference type="AlphaFoldDB" id="A0A6G9YYP8"/>
<reference evidence="1 2" key="1">
    <citation type="journal article" date="2019" name="ACS Chem. Biol.">
        <title>Identification and Mobilization of a Cryptic Antibiotic Biosynthesis Gene Locus from a Human-Pathogenic Nocardia Isolate.</title>
        <authorList>
            <person name="Herisse M."/>
            <person name="Ishida K."/>
            <person name="Porter J.L."/>
            <person name="Howden B."/>
            <person name="Hertweck C."/>
            <person name="Stinear T.P."/>
            <person name="Pidot S.J."/>
        </authorList>
    </citation>
    <scope>NUCLEOTIDE SEQUENCE [LARGE SCALE GENOMIC DNA]</scope>
    <source>
        <strain evidence="1 2">AUSMDU00012715</strain>
    </source>
</reference>
<dbReference type="Proteomes" id="UP000500953">
    <property type="component" value="Chromosome"/>
</dbReference>
<evidence type="ECO:0000313" key="2">
    <source>
        <dbReference type="Proteomes" id="UP000500953"/>
    </source>
</evidence>
<organism evidence="1 2">
    <name type="scientific">Nocardia terpenica</name>
    <dbReference type="NCBI Taxonomy" id="455432"/>
    <lineage>
        <taxon>Bacteria</taxon>
        <taxon>Bacillati</taxon>
        <taxon>Actinomycetota</taxon>
        <taxon>Actinomycetes</taxon>
        <taxon>Mycobacteriales</taxon>
        <taxon>Nocardiaceae</taxon>
        <taxon>Nocardia</taxon>
    </lineage>
</organism>
<accession>A0A6G9YYP8</accession>
<name>A0A6G9YYP8_9NOCA</name>
<dbReference type="RefSeq" id="WP_167485800.1">
    <property type="nucleotide sequence ID" value="NZ_CP046173.1"/>
</dbReference>
<proteinExistence type="predicted"/>
<sequence>MFTTLIIAKFQRPDLNTISELFGEFDKTDMPERMGTLRRQLFNFHDLYIHAQDFAEDHGPEQVENARKDPRFVKISEDLLQFFDPYAPGWTGPKDAMASCFYRWQQ</sequence>
<evidence type="ECO:0000313" key="1">
    <source>
        <dbReference type="EMBL" id="QIS18469.1"/>
    </source>
</evidence>
<dbReference type="InterPro" id="IPR038474">
    <property type="entry name" value="Polyketide_synth_cyclase_sf"/>
</dbReference>
<dbReference type="Pfam" id="PF04673">
    <property type="entry name" value="Cyclase_polyket"/>
    <property type="match status" value="1"/>
</dbReference>
<dbReference type="SUPFAM" id="SSF54909">
    <property type="entry name" value="Dimeric alpha+beta barrel"/>
    <property type="match status" value="1"/>
</dbReference>
<protein>
    <submittedName>
        <fullName evidence="1">TcmI family type II polyketide cyclase</fullName>
    </submittedName>
</protein>
<dbReference type="GO" id="GO:0030639">
    <property type="term" value="P:polyketide biosynthetic process"/>
    <property type="evidence" value="ECO:0007669"/>
    <property type="project" value="InterPro"/>
</dbReference>
<dbReference type="Gene3D" id="3.30.70.1090">
    <property type="entry name" value="Dimeric alpha+beta barrel"/>
    <property type="match status" value="1"/>
</dbReference>
<gene>
    <name evidence="1" type="ORF">F6W96_09400</name>
</gene>